<sequence length="192" mass="22846">MQISLVKYSNGYFHLYETLSMTENHITHYYDCFYASMFSETSNIELLLRPYCIRPDDNDLERIRSINESQIFGKRFTFFQLRQLNVTDENLYEWSAPIHTIEHYQLYMTDSSVQDGIFYNCSSPFWFGSFCQYTLNSLDSFSEIVIKRFQSRNSDALLHQNLVLLNITRGTCYIHLKCNRGPPPMCLDWREI</sequence>
<dbReference type="AlphaFoldDB" id="A0A820BG78"/>
<accession>A0A820BG78</accession>
<protein>
    <submittedName>
        <fullName evidence="1">Uncharacterized protein</fullName>
    </submittedName>
</protein>
<dbReference type="EMBL" id="CAJOAX010021389">
    <property type="protein sequence ID" value="CAF4200938.1"/>
    <property type="molecule type" value="Genomic_DNA"/>
</dbReference>
<dbReference type="Proteomes" id="UP000663823">
    <property type="component" value="Unassembled WGS sequence"/>
</dbReference>
<comment type="caution">
    <text evidence="1">The sequence shown here is derived from an EMBL/GenBank/DDBJ whole genome shotgun (WGS) entry which is preliminary data.</text>
</comment>
<proteinExistence type="predicted"/>
<gene>
    <name evidence="1" type="ORF">OTI717_LOCUS38567</name>
</gene>
<evidence type="ECO:0000313" key="2">
    <source>
        <dbReference type="Proteomes" id="UP000663823"/>
    </source>
</evidence>
<reference evidence="1" key="1">
    <citation type="submission" date="2021-02" db="EMBL/GenBank/DDBJ databases">
        <authorList>
            <person name="Nowell W R."/>
        </authorList>
    </citation>
    <scope>NUCLEOTIDE SEQUENCE</scope>
</reference>
<organism evidence="1 2">
    <name type="scientific">Rotaria sordida</name>
    <dbReference type="NCBI Taxonomy" id="392033"/>
    <lineage>
        <taxon>Eukaryota</taxon>
        <taxon>Metazoa</taxon>
        <taxon>Spiralia</taxon>
        <taxon>Gnathifera</taxon>
        <taxon>Rotifera</taxon>
        <taxon>Eurotatoria</taxon>
        <taxon>Bdelloidea</taxon>
        <taxon>Philodinida</taxon>
        <taxon>Philodinidae</taxon>
        <taxon>Rotaria</taxon>
    </lineage>
</organism>
<feature type="non-terminal residue" evidence="1">
    <location>
        <position position="192"/>
    </location>
</feature>
<name>A0A820BG78_9BILA</name>
<evidence type="ECO:0000313" key="1">
    <source>
        <dbReference type="EMBL" id="CAF4200938.1"/>
    </source>
</evidence>